<dbReference type="PROSITE" id="PS51196">
    <property type="entry name" value="SECA_MOTOR_DEAD"/>
    <property type="match status" value="1"/>
</dbReference>
<keyword evidence="2" id="KW-0813">Transport</keyword>
<reference evidence="7" key="1">
    <citation type="submission" date="2021-02" db="EMBL/GenBank/DDBJ databases">
        <authorList>
            <person name="Nowell W R."/>
        </authorList>
    </citation>
    <scope>NUCLEOTIDE SEQUENCE</scope>
</reference>
<organism evidence="7 9">
    <name type="scientific">Didymodactylos carnosus</name>
    <dbReference type="NCBI Taxonomy" id="1234261"/>
    <lineage>
        <taxon>Eukaryota</taxon>
        <taxon>Metazoa</taxon>
        <taxon>Spiralia</taxon>
        <taxon>Gnathifera</taxon>
        <taxon>Rotifera</taxon>
        <taxon>Eurotatoria</taxon>
        <taxon>Bdelloidea</taxon>
        <taxon>Philodinida</taxon>
        <taxon>Philodinidae</taxon>
        <taxon>Didymodactylos</taxon>
    </lineage>
</organism>
<dbReference type="GO" id="GO:0005524">
    <property type="term" value="F:ATP binding"/>
    <property type="evidence" value="ECO:0007669"/>
    <property type="project" value="InterPro"/>
</dbReference>
<dbReference type="SUPFAM" id="SSF52540">
    <property type="entry name" value="P-loop containing nucleoside triphosphate hydrolases"/>
    <property type="match status" value="2"/>
</dbReference>
<accession>A0A814L2T5</accession>
<comment type="caution">
    <text evidence="7">The sequence shown here is derived from an EMBL/GenBank/DDBJ whole genome shotgun (WGS) entry which is preliminary data.</text>
</comment>
<feature type="domain" description="Helicase C-terminal" evidence="5">
    <location>
        <begin position="2123"/>
        <end position="2270"/>
    </location>
</feature>
<dbReference type="SUPFAM" id="SSF81767">
    <property type="entry name" value="Pre-protein crosslinking domain of SecA"/>
    <property type="match status" value="1"/>
</dbReference>
<dbReference type="InterPro" id="IPR011989">
    <property type="entry name" value="ARM-like"/>
</dbReference>
<dbReference type="GO" id="GO:0016020">
    <property type="term" value="C:membrane"/>
    <property type="evidence" value="ECO:0007669"/>
    <property type="project" value="InterPro"/>
</dbReference>
<proteinExistence type="predicted"/>
<dbReference type="PANTHER" id="PTHR30612:SF0">
    <property type="entry name" value="CHLOROPLAST PROTEIN-TRANSPORTING ATPASE"/>
    <property type="match status" value="1"/>
</dbReference>
<dbReference type="InterPro" id="IPR027417">
    <property type="entry name" value="P-loop_NTPase"/>
</dbReference>
<dbReference type="InterPro" id="IPR011115">
    <property type="entry name" value="SecA_DEAD"/>
</dbReference>
<name>A0A814L2T5_9BILA</name>
<keyword evidence="9" id="KW-1185">Reference proteome</keyword>
<dbReference type="InterPro" id="IPR014018">
    <property type="entry name" value="SecA_motor_DEAD"/>
</dbReference>
<dbReference type="OrthoDB" id="10159865at2759"/>
<feature type="compositionally biased region" description="Basic and acidic residues" evidence="4">
    <location>
        <begin position="23"/>
        <end position="50"/>
    </location>
</feature>
<dbReference type="Gene3D" id="3.90.1440.10">
    <property type="entry name" value="SecA, preprotein cross-linking domain"/>
    <property type="match status" value="1"/>
</dbReference>
<dbReference type="GO" id="GO:0006605">
    <property type="term" value="P:protein targeting"/>
    <property type="evidence" value="ECO:0007669"/>
    <property type="project" value="InterPro"/>
</dbReference>
<dbReference type="PROSITE" id="PS51194">
    <property type="entry name" value="HELICASE_CTER"/>
    <property type="match status" value="1"/>
</dbReference>
<keyword evidence="1" id="KW-0963">Cytoplasm</keyword>
<evidence type="ECO:0000256" key="3">
    <source>
        <dbReference type="ARBA" id="ARBA00023010"/>
    </source>
</evidence>
<evidence type="ECO:0000259" key="5">
    <source>
        <dbReference type="PROSITE" id="PS51194"/>
    </source>
</evidence>
<evidence type="ECO:0000256" key="2">
    <source>
        <dbReference type="ARBA" id="ARBA00022927"/>
    </source>
</evidence>
<dbReference type="PANTHER" id="PTHR30612">
    <property type="entry name" value="SECA INNER MEMBRANE COMPONENT OF SEC PROTEIN SECRETION SYSTEM"/>
    <property type="match status" value="1"/>
</dbReference>
<keyword evidence="2" id="KW-0653">Protein transport</keyword>
<dbReference type="InterPro" id="IPR016024">
    <property type="entry name" value="ARM-type_fold"/>
</dbReference>
<feature type="compositionally biased region" description="Acidic residues" evidence="4">
    <location>
        <begin position="71"/>
        <end position="106"/>
    </location>
</feature>
<dbReference type="GO" id="GO:0006886">
    <property type="term" value="P:intracellular protein transport"/>
    <property type="evidence" value="ECO:0007669"/>
    <property type="project" value="InterPro"/>
</dbReference>
<evidence type="ECO:0000256" key="1">
    <source>
        <dbReference type="ARBA" id="ARBA00022490"/>
    </source>
</evidence>
<protein>
    <submittedName>
        <fullName evidence="7">Uncharacterized protein</fullName>
    </submittedName>
</protein>
<gene>
    <name evidence="7" type="ORF">GPM918_LOCUS16664</name>
    <name evidence="8" type="ORF">SRO942_LOCUS16663</name>
</gene>
<evidence type="ECO:0000313" key="8">
    <source>
        <dbReference type="EMBL" id="CAF3827313.1"/>
    </source>
</evidence>
<keyword evidence="3" id="KW-0811">Translocation</keyword>
<dbReference type="Gene3D" id="1.25.10.10">
    <property type="entry name" value="Leucine-rich Repeat Variant"/>
    <property type="match status" value="2"/>
</dbReference>
<dbReference type="InterPro" id="IPR000185">
    <property type="entry name" value="SecA"/>
</dbReference>
<evidence type="ECO:0000259" key="6">
    <source>
        <dbReference type="PROSITE" id="PS51196"/>
    </source>
</evidence>
<feature type="domain" description="SecA family profile" evidence="6">
    <location>
        <begin position="1564"/>
        <end position="2270"/>
    </location>
</feature>
<dbReference type="Pfam" id="PF00271">
    <property type="entry name" value="Helicase_C"/>
    <property type="match status" value="1"/>
</dbReference>
<evidence type="ECO:0000256" key="4">
    <source>
        <dbReference type="SAM" id="MobiDB-lite"/>
    </source>
</evidence>
<dbReference type="SMART" id="SM00957">
    <property type="entry name" value="SecA_DEAD"/>
    <property type="match status" value="1"/>
</dbReference>
<evidence type="ECO:0000313" key="7">
    <source>
        <dbReference type="EMBL" id="CAF1058706.1"/>
    </source>
</evidence>
<dbReference type="GO" id="GO:0017038">
    <property type="term" value="P:protein import"/>
    <property type="evidence" value="ECO:0007669"/>
    <property type="project" value="InterPro"/>
</dbReference>
<evidence type="ECO:0000313" key="9">
    <source>
        <dbReference type="Proteomes" id="UP000663829"/>
    </source>
</evidence>
<dbReference type="EMBL" id="CAJOBC010004427">
    <property type="protein sequence ID" value="CAF3827313.1"/>
    <property type="molecule type" value="Genomic_DNA"/>
</dbReference>
<dbReference type="Gene3D" id="3.40.50.300">
    <property type="entry name" value="P-loop containing nucleotide triphosphate hydrolases"/>
    <property type="match status" value="2"/>
</dbReference>
<feature type="region of interest" description="Disordered" evidence="4">
    <location>
        <begin position="362"/>
        <end position="386"/>
    </location>
</feature>
<dbReference type="EMBL" id="CAJNOQ010004428">
    <property type="protein sequence ID" value="CAF1058706.1"/>
    <property type="molecule type" value="Genomic_DNA"/>
</dbReference>
<dbReference type="Proteomes" id="UP000663829">
    <property type="component" value="Unassembled WGS sequence"/>
</dbReference>
<feature type="region of interest" description="Disordered" evidence="4">
    <location>
        <begin position="1"/>
        <end position="109"/>
    </location>
</feature>
<dbReference type="Pfam" id="PF07517">
    <property type="entry name" value="SecA_DEAD"/>
    <property type="match status" value="1"/>
</dbReference>
<dbReference type="Proteomes" id="UP000681722">
    <property type="component" value="Unassembled WGS sequence"/>
</dbReference>
<dbReference type="InterPro" id="IPR001650">
    <property type="entry name" value="Helicase_C-like"/>
</dbReference>
<feature type="non-terminal residue" evidence="7">
    <location>
        <position position="1"/>
    </location>
</feature>
<dbReference type="SUPFAM" id="SSF48371">
    <property type="entry name" value="ARM repeat"/>
    <property type="match status" value="2"/>
</dbReference>
<sequence length="2270" mass="258982">MENGRKSSSASSDSSEEDDSDDDKYVKAEGCRTRSTKESSDESNDESKSESDDEDMEVENTKDAETTSEQSENEEDDEDEDESSDEHDDDYEDEDDSGDEHDDDDRPMDPMATALAVAEGAEVPSERFRIIQEAADELDVDLERLHVKYILCAQAAHHSGFIEPDYFGNLPELLSTDNVIIRKCIMWAFASILPCKNVLSPLLIRLLYKSLKDETLGWSISYLFRKMSEYDKYIPMVTCAMWISMSNLLFDGTLSEQVRTTIVYTLNNVYKVRKWVSPVIKLRFEQLVRIDGIGTRVLVATVHALHSMTIGGANLEKETVSRLRNLATTGDGTSTEAIHELLDFLDNKRILSNAAGSLSGSSVKKELTATQNTSVSRSEEESVEPTVKLHSMDHLLNTVGHLGRSFNSESQPTDVRVGHNQAWYRTTWAEVINLVTLAKQGNLKDQDFDYLEGKFRDGIHWSTTPWRSREEIFEMIAGAFRDAAEIKQAMPQKVLNTMIDRLSGTNDTVHRRCAEGLLFVVKNQQSLSEKQMEGIENKLKHADGTVVKQHLIELYALYVSKGHHLKLDLDSIEKDLLNEETCETASYLFFKAAALEKRTFSNKIMKTLSQVAESKQYDAKARDNCLWALAYSIKETTDKKSIPVVVIEALGDLLIDPEKNVKQTAAVALCYYASDEKTVLSTEILERLAEMLNETDYGLLSNILSVYLRMSKQGEEVPSVALKKLCPLLYHEDFFIREKAIWILKYVVKNRQAVKLKIIDRVDGCLNDSEFGIRNPAAMIFVSYWTEQINQNDRKLLRILSVRMETFMSTIFRHAFSLNVQLSGLDLLRSLVEKDFVLSETFLHLIECCLYDREESISAKSIGILQIYSKEHRLPQTTLVCLEHLLTTETPILSEVISILKSIVANGHRLSKNAINILAQLLFKSANPKEITVLLTHADRNQPLPKSIDELLRQIYYGQVLRHSTCAASLNKATKELLHSTSQGKPLSASVLDLIVGELNCDERRASLMPILVNVISNGQSLNKDEHRSILQNIFFQMIDQPSIDLIEIFTHLTRQNQIISEKVIDRLKEYLTNPSINHFVIEIYQHLIERQKPLDPSIIRNILKFFTPQQWKQLTEDLQHRLALFYKAVADNRPKEADQNYLPFLLEPNQSIRVRKEISTAIRLLVEHREKLQPTTIDVLIDMIDGDDDTDLQQIALEILDSVRSTDTNIKPNVSKFLDLLQCNDQTDDRTLLKQLKDAATIGVNLPETLSVRLSHMLYSCDVTVKKDAALILAMSMSKGKTLTRQILDVIYLTLLDDTINMQTLPLLLSESTLPTSVVDDLLYLANRSSDESVRQCARQILATQMNNNQTKIELFFEYLNSESNIDDRTDLRRTLKVLRAMIIVEKQLSVDQLSLHFSGDYQDEIIDVLLLAHQHNVQFHQNQRLIESIEIALQTHPKPKLIQLMGILTSNAVIIQEKTFRRLFEIFAEVDDENALMALEHAAQHQPLPRDMLMFFVELISDPLKVMFIARNFSIIRQQVSQGYVEDPMEIIQAVRLPSIIDIDRLKKMKSLAQCFGTIQTLLFVNYLQPDIFEQPVEQWSRDCLCMEIIANDSNTTNDGIISFYQHLTQFEQIKHYEISDDRRDTFLRTLIEKQRSETLTLSAINGILIYATTLTDTPLKILDSNQSDWLMKMRFYYIGSHLGERFSDLQYPKSMIDHLVQRLAEQEQLSAVFIDLCLRTVRSADDSRGLRDIDEENALVGTWKDTEIALDWIEQKLLTCSSFITNTRPTWMDSLQIARRAHGESEDRNVVRRIRKSDLLGGCVEDFRRLQCRFEYQFSSAIDLCTEQNPTVAIGSLQSSDRTLFRSHNNDETSYTAGPKLCYLADIVYGNSSQFQFDLLRHEFSLLNTRTLDKVEGLSRRFDTVIIDEVDSMLIDDNNTLARLADQLPGMEWLNPLLYGIWRCIDSEAKPASKRDAIIDNMRKLLADPNSDLKLPTHLARFVDDSIPTWIDHAILAKVEYRLDHHYMIKPDETRTKRIMPIDFSNTGAVQPSTTWSDGLHQFLQIKHGLKMTTLTVTTNYLSNMGLFMRYGKNIFGLTGTIGSKDAQNLLGRIYNVDTIIIPPFKQKRHIHLETTLTENDDDWLKTIVSETISHARQQRGILVICETRLDAKTISKLLQRAEPTYLVRLYTDNTDAVESNVVGNRIQNGEIIVATNLAGRGTDLKTSSTVEKHGGLHVCLTFLPNNLRVEEQAFGRTSRQGNRGTSQMILSRDRTLGQLISTYPEY</sequence>
<dbReference type="InterPro" id="IPR036670">
    <property type="entry name" value="SecA_X-link_sf"/>
</dbReference>